<evidence type="ECO:0000313" key="3">
    <source>
        <dbReference type="Proteomes" id="UP000024376"/>
    </source>
</evidence>
<accession>A0A024S2C0</accession>
<evidence type="ECO:0000313" key="2">
    <source>
        <dbReference type="EMBL" id="ETR98615.1"/>
    </source>
</evidence>
<evidence type="ECO:0000256" key="1">
    <source>
        <dbReference type="SAM" id="MobiDB-lite"/>
    </source>
</evidence>
<sequence>MCLDHPHHTRHTHIHTYIHPTSIIQHEVPISPPHAAPPLHGPRPRPAGRTGAELEHRSEPQVFVPGKGPGLLLRVQHPFGVHCRREVYVERDGYVWRL</sequence>
<dbReference type="HOGENOM" id="CLU_2333877_0_0_1"/>
<proteinExistence type="predicted"/>
<feature type="compositionally biased region" description="Pro residues" evidence="1">
    <location>
        <begin position="30"/>
        <end position="45"/>
    </location>
</feature>
<feature type="region of interest" description="Disordered" evidence="1">
    <location>
        <begin position="28"/>
        <end position="67"/>
    </location>
</feature>
<reference evidence="3" key="1">
    <citation type="journal article" date="2013" name="Ind. Biotechnol.">
        <title>Comparative genomics analysis of Trichoderma reesei strains.</title>
        <authorList>
            <person name="Koike H."/>
            <person name="Aerts A."/>
            <person name="LaButti K."/>
            <person name="Grigoriev I.V."/>
            <person name="Baker S.E."/>
        </authorList>
    </citation>
    <scope>NUCLEOTIDE SEQUENCE [LARGE SCALE GENOMIC DNA]</scope>
    <source>
        <strain evidence="3">ATCC 56765 / BCRC 32924 / NRRL 11460 / Rut C-30</strain>
    </source>
</reference>
<gene>
    <name evidence="2" type="ORF">M419DRAFT_124750</name>
</gene>
<dbReference type="EMBL" id="KI911161">
    <property type="protein sequence ID" value="ETR98615.1"/>
    <property type="molecule type" value="Genomic_DNA"/>
</dbReference>
<name>A0A024S2C0_HYPJR</name>
<dbReference type="Proteomes" id="UP000024376">
    <property type="component" value="Unassembled WGS sequence"/>
</dbReference>
<dbReference type="AlphaFoldDB" id="A0A024S2C0"/>
<dbReference type="KEGG" id="trr:M419DRAFT_124750"/>
<protein>
    <submittedName>
        <fullName evidence="2">Uncharacterized protein</fullName>
    </submittedName>
</protein>
<organism evidence="2 3">
    <name type="scientific">Hypocrea jecorina (strain ATCC 56765 / BCRC 32924 / NRRL 11460 / Rut C-30)</name>
    <name type="common">Trichoderma reesei</name>
    <dbReference type="NCBI Taxonomy" id="1344414"/>
    <lineage>
        <taxon>Eukaryota</taxon>
        <taxon>Fungi</taxon>
        <taxon>Dikarya</taxon>
        <taxon>Ascomycota</taxon>
        <taxon>Pezizomycotina</taxon>
        <taxon>Sordariomycetes</taxon>
        <taxon>Hypocreomycetidae</taxon>
        <taxon>Hypocreales</taxon>
        <taxon>Hypocreaceae</taxon>
        <taxon>Trichoderma</taxon>
    </lineage>
</organism>